<evidence type="ECO:0000256" key="1">
    <source>
        <dbReference type="SAM" id="Phobius"/>
    </source>
</evidence>
<comment type="caution">
    <text evidence="2">The sequence shown here is derived from an EMBL/GenBank/DDBJ whole genome shotgun (WGS) entry which is preliminary data.</text>
</comment>
<keyword evidence="1" id="KW-0812">Transmembrane</keyword>
<dbReference type="AlphaFoldDB" id="A0A2W7UIE1"/>
<keyword evidence="1" id="KW-0472">Membrane</keyword>
<protein>
    <submittedName>
        <fullName evidence="2">Uncharacterized protein</fullName>
    </submittedName>
</protein>
<evidence type="ECO:0000313" key="2">
    <source>
        <dbReference type="EMBL" id="PZX94957.1"/>
    </source>
</evidence>
<sequence>MLQNSAFLFKINIIIWSTNQSFITTFLPLFVAIFRKKIGRIFTSIGAKSRNIVFNKTFPKETKAIHIPKIIIQKGLSL</sequence>
<dbReference type="EMBL" id="QKXH01000002">
    <property type="protein sequence ID" value="PZX94957.1"/>
    <property type="molecule type" value="Genomic_DNA"/>
</dbReference>
<proteinExistence type="predicted"/>
<name>A0A2W7UIE1_9FLAO</name>
<keyword evidence="3" id="KW-1185">Reference proteome</keyword>
<accession>A0A2W7UIE1</accession>
<reference evidence="2 3" key="1">
    <citation type="submission" date="2018-06" db="EMBL/GenBank/DDBJ databases">
        <title>Flavobacterium sp IMCC34762, genome.</title>
        <authorList>
            <person name="Joung Y."/>
            <person name="Cho J."/>
            <person name="Song J."/>
        </authorList>
    </citation>
    <scope>NUCLEOTIDE SEQUENCE [LARGE SCALE GENOMIC DNA]</scope>
    <source>
        <strain evidence="2 3">IMCC34762</strain>
    </source>
</reference>
<gene>
    <name evidence="2" type="ORF">DOS84_05255</name>
</gene>
<dbReference type="Proteomes" id="UP000249177">
    <property type="component" value="Unassembled WGS sequence"/>
</dbReference>
<evidence type="ECO:0000313" key="3">
    <source>
        <dbReference type="Proteomes" id="UP000249177"/>
    </source>
</evidence>
<keyword evidence="1" id="KW-1133">Transmembrane helix</keyword>
<feature type="transmembrane region" description="Helical" evidence="1">
    <location>
        <begin position="13"/>
        <end position="34"/>
    </location>
</feature>
<organism evidence="2 3">
    <name type="scientific">Flavobacterium aquariorum</name>
    <dbReference type="NCBI Taxonomy" id="2217670"/>
    <lineage>
        <taxon>Bacteria</taxon>
        <taxon>Pseudomonadati</taxon>
        <taxon>Bacteroidota</taxon>
        <taxon>Flavobacteriia</taxon>
        <taxon>Flavobacteriales</taxon>
        <taxon>Flavobacteriaceae</taxon>
        <taxon>Flavobacterium</taxon>
    </lineage>
</organism>